<proteinExistence type="predicted"/>
<gene>
    <name evidence="3" type="ORF">NESG_00361</name>
</gene>
<keyword evidence="2" id="KW-0472">Membrane</keyword>
<accession>A0A086J565</accession>
<keyword evidence="2" id="KW-0812">Transmembrane</keyword>
<dbReference type="HOGENOM" id="CLU_430882_0_0_1"/>
<protein>
    <submittedName>
        <fullName evidence="3">Uncharacterized protein</fullName>
    </submittedName>
</protein>
<evidence type="ECO:0000256" key="2">
    <source>
        <dbReference type="SAM" id="Phobius"/>
    </source>
</evidence>
<feature type="compositionally biased region" description="Polar residues" evidence="1">
    <location>
        <begin position="221"/>
        <end position="235"/>
    </location>
</feature>
<dbReference type="GeneID" id="77675334"/>
<dbReference type="AlphaFoldDB" id="A0A086J565"/>
<dbReference type="RefSeq" id="XP_052905838.1">
    <property type="nucleotide sequence ID" value="XM_053048013.1"/>
</dbReference>
<comment type="caution">
    <text evidence="3">The sequence shown here is derived from an EMBL/GenBank/DDBJ whole genome shotgun (WGS) entry which is preliminary data.</text>
</comment>
<feature type="region of interest" description="Disordered" evidence="1">
    <location>
        <begin position="560"/>
        <end position="639"/>
    </location>
</feature>
<keyword evidence="4" id="KW-1185">Reference proteome</keyword>
<evidence type="ECO:0000313" key="3">
    <source>
        <dbReference type="EMBL" id="KFG27283.1"/>
    </source>
</evidence>
<feature type="compositionally biased region" description="Polar residues" evidence="1">
    <location>
        <begin position="560"/>
        <end position="580"/>
    </location>
</feature>
<evidence type="ECO:0000313" key="4">
    <source>
        <dbReference type="Proteomes" id="UP000054524"/>
    </source>
</evidence>
<feature type="compositionally biased region" description="Polar residues" evidence="1">
    <location>
        <begin position="629"/>
        <end position="639"/>
    </location>
</feature>
<keyword evidence="2" id="KW-1133">Transmembrane helix</keyword>
<feature type="region of interest" description="Disordered" evidence="1">
    <location>
        <begin position="333"/>
        <end position="377"/>
    </location>
</feature>
<feature type="region of interest" description="Disordered" evidence="1">
    <location>
        <begin position="184"/>
        <end position="239"/>
    </location>
</feature>
<dbReference type="Proteomes" id="UP000054524">
    <property type="component" value="Unassembled WGS sequence"/>
</dbReference>
<dbReference type="EMBL" id="AKIJ01000001">
    <property type="protein sequence ID" value="KFG27283.1"/>
    <property type="molecule type" value="Genomic_DNA"/>
</dbReference>
<feature type="transmembrane region" description="Helical" evidence="2">
    <location>
        <begin position="6"/>
        <end position="25"/>
    </location>
</feature>
<evidence type="ECO:0000256" key="1">
    <source>
        <dbReference type="SAM" id="MobiDB-lite"/>
    </source>
</evidence>
<sequence>MNPKIIMVAATAITVLFVVGLWNLLRNPTIKQEKKAATSPNECKARQLNVKKDAVQARKSSIEADVNSNEENSQTNFNVYGVLQTNFSLVKEEAECSCEKMDSGIEIHEDDNCGSDPELLQLNKVDEFSNRIPKTQCDIEAKEIESNFEDILAINISTLPNIRNIKENPTLNTYTMKSLLDVEDATNSQNGDEEVEEEEEYEEESSEEESSEEEVNEEENPSTIQDQATSETPNTRPKRCIIKALPKNKRRKIYSPDGYIIFDGYRYLDVPIPRKKLTRTRKSVTSTSARKTVASTSVRKAVASCGVPKAAASKAVTSCDVPIAAASTSVRKAVASTSAPETTPTTNSNNQPERLSPPPAYTGQPDSNEHPPLIHGPIEKVLPQSSWNLEIPSNSHNLNSVRFDLGGEPFGIRTNVTCDFGNILYPNQEESTPTPKTNQLGEDFYTDASKISQRYKNELKPLNDASETKITPGNPANPKGRSVTFDLEKANLNINAPVPALRKNIPTPSAPEESLLEKNLYPVIENNLYPILEKNLYPVIEKNEKDIDLVEVDPYDYTSAENVQESSAEAGLSDNNSDGVTTTKDKSKKKKTKGLMKGAIKSILGKRKNKNSEEADEAAISGSEEIGNLDQSTSQSSMK</sequence>
<reference evidence="3 4" key="1">
    <citation type="journal article" date="2014" name="Genome Announc.">
        <title>Genome Sequence of the Microsporidian Species Nematocida sp1 Strain ERTm6 (ATCC PRA-372).</title>
        <authorList>
            <person name="Bakowski M.A."/>
            <person name="Priest M."/>
            <person name="Young S."/>
            <person name="Cuomo C.A."/>
            <person name="Troemel E.R."/>
        </authorList>
    </citation>
    <scope>NUCLEOTIDE SEQUENCE [LARGE SCALE GENOMIC DNA]</scope>
    <source>
        <strain evidence="3 4">ERTm6</strain>
    </source>
</reference>
<name>A0A086J565_NEMA1</name>
<feature type="compositionally biased region" description="Acidic residues" evidence="1">
    <location>
        <begin position="191"/>
        <end position="220"/>
    </location>
</feature>
<organism evidence="3 4">
    <name type="scientific">Nematocida ausubeli (strain ATCC PRA-371 / ERTm2)</name>
    <name type="common">Nematode killer fungus</name>
    <dbReference type="NCBI Taxonomy" id="1913371"/>
    <lineage>
        <taxon>Eukaryota</taxon>
        <taxon>Fungi</taxon>
        <taxon>Fungi incertae sedis</taxon>
        <taxon>Microsporidia</taxon>
        <taxon>Nematocida</taxon>
    </lineage>
</organism>
<feature type="compositionally biased region" description="Low complexity" evidence="1">
    <location>
        <begin position="333"/>
        <end position="352"/>
    </location>
</feature>